<gene>
    <name evidence="2" type="ORF">P24_07221</name>
</gene>
<dbReference type="InterPro" id="IPR050483">
    <property type="entry name" value="CoA-transferase_III_domain"/>
</dbReference>
<evidence type="ECO:0000256" key="1">
    <source>
        <dbReference type="ARBA" id="ARBA00022679"/>
    </source>
</evidence>
<organism evidence="2 3">
    <name type="scientific">Oceanibaculum indicum P24</name>
    <dbReference type="NCBI Taxonomy" id="1207063"/>
    <lineage>
        <taxon>Bacteria</taxon>
        <taxon>Pseudomonadati</taxon>
        <taxon>Pseudomonadota</taxon>
        <taxon>Alphaproteobacteria</taxon>
        <taxon>Rhodospirillales</taxon>
        <taxon>Oceanibaculaceae</taxon>
        <taxon>Oceanibaculum</taxon>
    </lineage>
</organism>
<dbReference type="Proteomes" id="UP000006746">
    <property type="component" value="Unassembled WGS sequence"/>
</dbReference>
<dbReference type="InterPro" id="IPR023606">
    <property type="entry name" value="CoA-Trfase_III_dom_1_sf"/>
</dbReference>
<dbReference type="SUPFAM" id="SSF89796">
    <property type="entry name" value="CoA-transferase family III (CaiB/BaiF)"/>
    <property type="match status" value="1"/>
</dbReference>
<keyword evidence="1 2" id="KW-0808">Transferase</keyword>
<dbReference type="PANTHER" id="PTHR48207">
    <property type="entry name" value="SUCCINATE--HYDROXYMETHYLGLUTARATE COA-TRANSFERASE"/>
    <property type="match status" value="1"/>
</dbReference>
<proteinExistence type="predicted"/>
<dbReference type="Gene3D" id="3.30.1540.10">
    <property type="entry name" value="formyl-coa transferase, domain 3"/>
    <property type="match status" value="1"/>
</dbReference>
<reference evidence="2 3" key="1">
    <citation type="journal article" date="2012" name="J. Bacteriol.">
        <title>Genome Sequence of Oceanibaculum indicum Type Strain P24.</title>
        <authorList>
            <person name="Lai Q."/>
            <person name="Shao Z."/>
        </authorList>
    </citation>
    <scope>NUCLEOTIDE SEQUENCE [LARGE SCALE GENOMIC DNA]</scope>
    <source>
        <strain evidence="2 3">P24</strain>
    </source>
</reference>
<dbReference type="RefSeq" id="WP_008944055.1">
    <property type="nucleotide sequence ID" value="NZ_AMRL01000006.1"/>
</dbReference>
<dbReference type="InterPro" id="IPR003673">
    <property type="entry name" value="CoA-Trfase_fam_III"/>
</dbReference>
<name>K2KI73_9PROT</name>
<keyword evidence="3" id="KW-1185">Reference proteome</keyword>
<dbReference type="PANTHER" id="PTHR48207:SF4">
    <property type="entry name" value="BLL6097 PROTEIN"/>
    <property type="match status" value="1"/>
</dbReference>
<sequence>MPDQAATGHTKTGALTGIRILDLTSVVFGPYATQMLGDMGADVIKIEAPEGDVMRAASPARHPGMGAVYLNSNRNKRSIVLDLKQQAARDVLIRLVSTADVFVHSMRPQAMTKLRLDYETLKRANPEIIHCSAWGYGSGGPYADKPAYDDIIQAMSGAADLTRRQGLTEEPAFVPAILADKTAGLHVAIALLTAIVHKVRTGRGQSVEVPMFESLASFMLVEHLAGAVFEPAEGPMGYQRLLAPHRKPYRTADGYITVLPYTTKQWRGFFTLADRPEMLDDPRVNDAGLRSRVIGELYQMVAEIMPSRTSADWLEALEQADIPAMPVNSLEDVLADRHLAETGFFREYDHPSEGRIRTPAPPMRFSDSPATIRKGAPRLGEDSRTVLAEAGYSDAEIAGLIDSGAVRRAE</sequence>
<protein>
    <submittedName>
        <fullName evidence="2">Acyl-CoA transferase</fullName>
    </submittedName>
</protein>
<evidence type="ECO:0000313" key="2">
    <source>
        <dbReference type="EMBL" id="EKE76975.1"/>
    </source>
</evidence>
<dbReference type="AlphaFoldDB" id="K2KI73"/>
<dbReference type="eggNOG" id="COG1804">
    <property type="taxonomic scope" value="Bacteria"/>
</dbReference>
<dbReference type="InterPro" id="IPR044855">
    <property type="entry name" value="CoA-Trfase_III_dom3_sf"/>
</dbReference>
<dbReference type="GO" id="GO:0008410">
    <property type="term" value="F:CoA-transferase activity"/>
    <property type="evidence" value="ECO:0007669"/>
    <property type="project" value="TreeGrafter"/>
</dbReference>
<evidence type="ECO:0000313" key="3">
    <source>
        <dbReference type="Proteomes" id="UP000006746"/>
    </source>
</evidence>
<dbReference type="EMBL" id="AMRL01000006">
    <property type="protein sequence ID" value="EKE76975.1"/>
    <property type="molecule type" value="Genomic_DNA"/>
</dbReference>
<comment type="caution">
    <text evidence="2">The sequence shown here is derived from an EMBL/GenBank/DDBJ whole genome shotgun (WGS) entry which is preliminary data.</text>
</comment>
<accession>K2KI73</accession>
<dbReference type="Gene3D" id="3.40.50.10540">
    <property type="entry name" value="Crotonobetainyl-coa:carnitine coa-transferase, domain 1"/>
    <property type="match status" value="1"/>
</dbReference>
<dbReference type="Pfam" id="PF02515">
    <property type="entry name" value="CoA_transf_3"/>
    <property type="match status" value="1"/>
</dbReference>
<dbReference type="PATRIC" id="fig|1207063.3.peg.1461"/>